<dbReference type="EMBL" id="JAMKPW020000002">
    <property type="protein sequence ID" value="KAK8220098.1"/>
    <property type="molecule type" value="Genomic_DNA"/>
</dbReference>
<evidence type="ECO:0000313" key="2">
    <source>
        <dbReference type="Proteomes" id="UP001320706"/>
    </source>
</evidence>
<evidence type="ECO:0000313" key="1">
    <source>
        <dbReference type="EMBL" id="KAK8220098.1"/>
    </source>
</evidence>
<keyword evidence="2" id="KW-1185">Reference proteome</keyword>
<name>A0ACC3SRK4_9PEZI</name>
<organism evidence="1 2">
    <name type="scientific">Zalaria obscura</name>
    <dbReference type="NCBI Taxonomy" id="2024903"/>
    <lineage>
        <taxon>Eukaryota</taxon>
        <taxon>Fungi</taxon>
        <taxon>Dikarya</taxon>
        <taxon>Ascomycota</taxon>
        <taxon>Pezizomycotina</taxon>
        <taxon>Dothideomycetes</taxon>
        <taxon>Dothideomycetidae</taxon>
        <taxon>Dothideales</taxon>
        <taxon>Zalariaceae</taxon>
        <taxon>Zalaria</taxon>
    </lineage>
</organism>
<reference evidence="1" key="1">
    <citation type="submission" date="2024-02" db="EMBL/GenBank/DDBJ databases">
        <title>Metagenome Assembled Genome of Zalaria obscura JY119.</title>
        <authorList>
            <person name="Vighnesh L."/>
            <person name="Jagadeeshwari U."/>
            <person name="Venkata Ramana C."/>
            <person name="Sasikala C."/>
        </authorList>
    </citation>
    <scope>NUCLEOTIDE SEQUENCE</scope>
    <source>
        <strain evidence="1">JY119</strain>
    </source>
</reference>
<dbReference type="Proteomes" id="UP001320706">
    <property type="component" value="Unassembled WGS sequence"/>
</dbReference>
<accession>A0ACC3SRK4</accession>
<gene>
    <name evidence="1" type="ORF">M8818_000514</name>
</gene>
<sequence>MAACLGEEVNLSTLHPFLKRNETPTPSGSTIVSYTSDLGEGPVLWLFAGVVHAPKADYHSFRHVATILGDKISLYIPEVGHLSSGCSISSGTLFLYRTSHLNKSSPLSTFDPNFLQLPGYGLSTATPTFDRRTVANTLFAAATTLFPNRPFILCGHDRGARTVHRLAVDHAHPPSSNPPQPPFTLLGTIILDIVPTLTQWAAFASAPASVAYFHWPFLASPSSAAIINSYGGGRWTRDALSRIQGSNATAQEMFRSDRACEVYCSLFDKHETVEGSCADYAAAADPEPQMQEEDQREGRKVRGDVLVMWSLAKLGKMHGDVGAIWREWVDDGERLEAVGVGEGVGHYLPEEASEFVAGRIADFVDKVTK</sequence>
<comment type="caution">
    <text evidence="1">The sequence shown here is derived from an EMBL/GenBank/DDBJ whole genome shotgun (WGS) entry which is preliminary data.</text>
</comment>
<proteinExistence type="predicted"/>
<protein>
    <submittedName>
        <fullName evidence="1">Uncharacterized protein</fullName>
    </submittedName>
</protein>